<reference evidence="6 7" key="1">
    <citation type="journal article" date="2013" name="Biodegradation">
        <title>Occurrence of 4-tert-butylphenol (4-t-BP) biodegradation in an aquatic sample caused by the presence of Spirodela polyrrhiza and isolation of a 4-t-BP-utilizing bacterium.</title>
        <authorList>
            <person name="Ogata Y."/>
            <person name="Toyama T."/>
            <person name="Yu N."/>
            <person name="Wang X."/>
            <person name="Sei K."/>
            <person name="Ike M."/>
        </authorList>
    </citation>
    <scope>NUCLEOTIDE SEQUENCE [LARGE SCALE GENOMIC DNA]</scope>
    <source>
        <strain evidence="6 7">OMI</strain>
    </source>
</reference>
<evidence type="ECO:0000259" key="5">
    <source>
        <dbReference type="Pfam" id="PF00150"/>
    </source>
</evidence>
<organism evidence="6 7">
    <name type="scientific">Sphingobium fuliginis (strain ATCC 27551)</name>
    <dbReference type="NCBI Taxonomy" id="336203"/>
    <lineage>
        <taxon>Bacteria</taxon>
        <taxon>Pseudomonadati</taxon>
        <taxon>Pseudomonadota</taxon>
        <taxon>Alphaproteobacteria</taxon>
        <taxon>Sphingomonadales</taxon>
        <taxon>Sphingomonadaceae</taxon>
        <taxon>Sphingobium</taxon>
    </lineage>
</organism>
<dbReference type="InterPro" id="IPR018087">
    <property type="entry name" value="Glyco_hydro_5_CS"/>
</dbReference>
<dbReference type="SUPFAM" id="SSF51445">
    <property type="entry name" value="(Trans)glycosidases"/>
    <property type="match status" value="1"/>
</dbReference>
<feature type="signal peptide" evidence="4">
    <location>
        <begin position="1"/>
        <end position="30"/>
    </location>
</feature>
<protein>
    <submittedName>
        <fullName evidence="6">Cellulase</fullName>
    </submittedName>
</protein>
<evidence type="ECO:0000256" key="3">
    <source>
        <dbReference type="RuleBase" id="RU361153"/>
    </source>
</evidence>
<dbReference type="PANTHER" id="PTHR34142">
    <property type="entry name" value="ENDO-BETA-1,4-GLUCANASE A"/>
    <property type="match status" value="1"/>
</dbReference>
<evidence type="ECO:0000313" key="6">
    <source>
        <dbReference type="EMBL" id="GAY23637.1"/>
    </source>
</evidence>
<keyword evidence="4" id="KW-0732">Signal</keyword>
<comment type="caution">
    <text evidence="6">The sequence shown here is derived from an EMBL/GenBank/DDBJ whole genome shotgun (WGS) entry which is preliminary data.</text>
</comment>
<feature type="chain" id="PRO_5012154910" evidence="4">
    <location>
        <begin position="31"/>
        <end position="349"/>
    </location>
</feature>
<dbReference type="EMBL" id="BEWI01000032">
    <property type="protein sequence ID" value="GAY23637.1"/>
    <property type="molecule type" value="Genomic_DNA"/>
</dbReference>
<evidence type="ECO:0000313" key="7">
    <source>
        <dbReference type="Proteomes" id="UP000221538"/>
    </source>
</evidence>
<dbReference type="PANTHER" id="PTHR34142:SF1">
    <property type="entry name" value="GLYCOSIDE HYDROLASE FAMILY 5 DOMAIN-CONTAINING PROTEIN"/>
    <property type="match status" value="1"/>
</dbReference>
<comment type="similarity">
    <text evidence="3">Belongs to the glycosyl hydrolase 5 (cellulase A) family.</text>
</comment>
<feature type="domain" description="Glycoside hydrolase family 5" evidence="5">
    <location>
        <begin position="45"/>
        <end position="314"/>
    </location>
</feature>
<reference evidence="6 7" key="2">
    <citation type="journal article" date="2013" name="Environ. Sci. Technol.">
        <title>The 4-tert-butylphenol-utilizing bacterium Sphingobium fuliginis OMI can degrade bisphenols via phenolic ring hydroxylation and meta-cleavage pathway.</title>
        <authorList>
            <person name="Ogata Y."/>
            <person name="Goda S."/>
            <person name="Toyama T."/>
            <person name="Sei K."/>
            <person name="Ike M."/>
        </authorList>
    </citation>
    <scope>NUCLEOTIDE SEQUENCE [LARGE SCALE GENOMIC DNA]</scope>
    <source>
        <strain evidence="6 7">OMI</strain>
    </source>
</reference>
<keyword evidence="1 3" id="KW-0378">Hydrolase</keyword>
<evidence type="ECO:0000256" key="4">
    <source>
        <dbReference type="SAM" id="SignalP"/>
    </source>
</evidence>
<gene>
    <name evidence="6" type="ORF">SFOMI_4215</name>
</gene>
<accession>A0A292ZJP5</accession>
<dbReference type="Proteomes" id="UP000221538">
    <property type="component" value="Unassembled WGS sequence"/>
</dbReference>
<name>A0A292ZJP5_SPHSA</name>
<evidence type="ECO:0000256" key="1">
    <source>
        <dbReference type="ARBA" id="ARBA00022801"/>
    </source>
</evidence>
<dbReference type="InterPro" id="IPR017853">
    <property type="entry name" value="GH"/>
</dbReference>
<dbReference type="AlphaFoldDB" id="A0A292ZJP5"/>
<dbReference type="GO" id="GO:0009251">
    <property type="term" value="P:glucan catabolic process"/>
    <property type="evidence" value="ECO:0007669"/>
    <property type="project" value="TreeGrafter"/>
</dbReference>
<dbReference type="PROSITE" id="PS00659">
    <property type="entry name" value="GLYCOSYL_HYDROL_F5"/>
    <property type="match status" value="1"/>
</dbReference>
<dbReference type="Gene3D" id="3.20.20.80">
    <property type="entry name" value="Glycosidases"/>
    <property type="match status" value="1"/>
</dbReference>
<proteinExistence type="inferred from homology"/>
<dbReference type="InterPro" id="IPR001547">
    <property type="entry name" value="Glyco_hydro_5"/>
</dbReference>
<sequence length="349" mass="37593">MATKGLHPMSVATRLAMAPLLMLLALPLTAEQPAAGQPPLSGVNIAGGEFNSARKPGVFGKDYVYPDARTAQPFIDMGMQIVRVPILWERVQPEPLKPLSTTEMALIDKSFASLAPFRTIVLDVHNYGRYDGQRLDQISNGSAMLADLWQRLAEHYKGNGAVAFGLMNEPYGMTPAAWRSLADGSVAAIRRTGAANLILVPGSKYSGAHSWTTGGSNSNALAFADFRDPGGNYAFEMHQYLDADSSGTATSCVSPDLIDARLAGATTWLRTNGHRGFLGEFGAPPDDNCLRGLEVLLAHLRANGDVWMGWTYWAGGAWWGTRYPMSVQPTGGPRPQAAVLSKYIVAREP</sequence>
<dbReference type="GO" id="GO:0004553">
    <property type="term" value="F:hydrolase activity, hydrolyzing O-glycosyl compounds"/>
    <property type="evidence" value="ECO:0007669"/>
    <property type="project" value="InterPro"/>
</dbReference>
<evidence type="ECO:0000256" key="2">
    <source>
        <dbReference type="ARBA" id="ARBA00023295"/>
    </source>
</evidence>
<dbReference type="Pfam" id="PF00150">
    <property type="entry name" value="Cellulase"/>
    <property type="match status" value="1"/>
</dbReference>
<keyword evidence="2 3" id="KW-0326">Glycosidase</keyword>